<evidence type="ECO:0000256" key="6">
    <source>
        <dbReference type="ARBA" id="ARBA00023040"/>
    </source>
</evidence>
<evidence type="ECO:0000256" key="3">
    <source>
        <dbReference type="ARBA" id="ARBA00022507"/>
    </source>
</evidence>
<organism evidence="13 14">
    <name type="scientific">Trametes coccinea (strain BRFM310)</name>
    <name type="common">Pycnoporus coccineus</name>
    <dbReference type="NCBI Taxonomy" id="1353009"/>
    <lineage>
        <taxon>Eukaryota</taxon>
        <taxon>Fungi</taxon>
        <taxon>Dikarya</taxon>
        <taxon>Basidiomycota</taxon>
        <taxon>Agaricomycotina</taxon>
        <taxon>Agaricomycetes</taxon>
        <taxon>Polyporales</taxon>
        <taxon>Polyporaceae</taxon>
        <taxon>Trametes</taxon>
    </lineage>
</organism>
<protein>
    <submittedName>
        <fullName evidence="13">Pheromone receptor</fullName>
    </submittedName>
</protein>
<evidence type="ECO:0000313" key="14">
    <source>
        <dbReference type="Proteomes" id="UP000193067"/>
    </source>
</evidence>
<dbReference type="EMBL" id="KZ084099">
    <property type="protein sequence ID" value="OSD03760.1"/>
    <property type="molecule type" value="Genomic_DNA"/>
</dbReference>
<keyword evidence="7 11" id="KW-0472">Membrane</keyword>
<keyword evidence="3" id="KW-0589">Pheromone response</keyword>
<accession>A0A1Y2IRJ0</accession>
<keyword evidence="9" id="KW-0807">Transducer</keyword>
<feature type="transmembrane region" description="Helical" evidence="11">
    <location>
        <begin position="265"/>
        <end position="284"/>
    </location>
</feature>
<reference evidence="13 14" key="1">
    <citation type="journal article" date="2015" name="Biotechnol. Biofuels">
        <title>Enhanced degradation of softwood versus hardwood by the white-rot fungus Pycnoporus coccineus.</title>
        <authorList>
            <person name="Couturier M."/>
            <person name="Navarro D."/>
            <person name="Chevret D."/>
            <person name="Henrissat B."/>
            <person name="Piumi F."/>
            <person name="Ruiz-Duenas F.J."/>
            <person name="Martinez A.T."/>
            <person name="Grigoriev I.V."/>
            <person name="Riley R."/>
            <person name="Lipzen A."/>
            <person name="Berrin J.G."/>
            <person name="Master E.R."/>
            <person name="Rosso M.N."/>
        </authorList>
    </citation>
    <scope>NUCLEOTIDE SEQUENCE [LARGE SCALE GENOMIC DNA]</scope>
    <source>
        <strain evidence="13 14">BRFM310</strain>
    </source>
</reference>
<feature type="transmembrane region" description="Helical" evidence="11">
    <location>
        <begin position="66"/>
        <end position="85"/>
    </location>
</feature>
<dbReference type="STRING" id="1353009.A0A1Y2IRJ0"/>
<comment type="subcellular location">
    <subcellularLocation>
        <location evidence="1">Membrane</location>
        <topology evidence="1">Multi-pass membrane protein</topology>
    </subcellularLocation>
</comment>
<keyword evidence="12" id="KW-0732">Signal</keyword>
<evidence type="ECO:0000256" key="11">
    <source>
        <dbReference type="SAM" id="Phobius"/>
    </source>
</evidence>
<keyword evidence="6" id="KW-0297">G-protein coupled receptor</keyword>
<keyword evidence="8 13" id="KW-0675">Receptor</keyword>
<dbReference type="Proteomes" id="UP000193067">
    <property type="component" value="Unassembled WGS sequence"/>
</dbReference>
<evidence type="ECO:0000256" key="9">
    <source>
        <dbReference type="ARBA" id="ARBA00023224"/>
    </source>
</evidence>
<name>A0A1Y2IRJ0_TRAC3</name>
<dbReference type="GO" id="GO:0000750">
    <property type="term" value="P:pheromone-dependent signal transduction involved in conjugation with cellular fusion"/>
    <property type="evidence" value="ECO:0007669"/>
    <property type="project" value="TreeGrafter"/>
</dbReference>
<keyword evidence="14" id="KW-1185">Reference proteome</keyword>
<evidence type="ECO:0000256" key="5">
    <source>
        <dbReference type="ARBA" id="ARBA00022989"/>
    </source>
</evidence>
<dbReference type="AlphaFoldDB" id="A0A1Y2IRJ0"/>
<keyword evidence="5 11" id="KW-1133">Transmembrane helix</keyword>
<evidence type="ECO:0000256" key="4">
    <source>
        <dbReference type="ARBA" id="ARBA00022692"/>
    </source>
</evidence>
<dbReference type="OrthoDB" id="2874149at2759"/>
<feature type="transmembrane region" description="Helical" evidence="11">
    <location>
        <begin position="34"/>
        <end position="54"/>
    </location>
</feature>
<proteinExistence type="inferred from homology"/>
<dbReference type="PANTHER" id="PTHR28097:SF1">
    <property type="entry name" value="PHEROMONE A FACTOR RECEPTOR"/>
    <property type="match status" value="1"/>
</dbReference>
<evidence type="ECO:0000256" key="8">
    <source>
        <dbReference type="ARBA" id="ARBA00023170"/>
    </source>
</evidence>
<feature type="transmembrane region" description="Helical" evidence="11">
    <location>
        <begin position="195"/>
        <end position="217"/>
    </location>
</feature>
<dbReference type="Pfam" id="PF02076">
    <property type="entry name" value="STE3"/>
    <property type="match status" value="1"/>
</dbReference>
<dbReference type="PANTHER" id="PTHR28097">
    <property type="entry name" value="PHEROMONE A FACTOR RECEPTOR"/>
    <property type="match status" value="1"/>
</dbReference>
<feature type="signal peptide" evidence="12">
    <location>
        <begin position="1"/>
        <end position="24"/>
    </location>
</feature>
<evidence type="ECO:0000256" key="7">
    <source>
        <dbReference type="ARBA" id="ARBA00023136"/>
    </source>
</evidence>
<feature type="transmembrane region" description="Helical" evidence="11">
    <location>
        <begin position="105"/>
        <end position="126"/>
    </location>
</feature>
<keyword evidence="4 11" id="KW-0812">Transmembrane</keyword>
<dbReference type="InterPro" id="IPR001499">
    <property type="entry name" value="GPCR_STE3"/>
</dbReference>
<dbReference type="PRINTS" id="PR00899">
    <property type="entry name" value="GPCRSTE3"/>
</dbReference>
<sequence>MRAELPTLSFLCVAALLLVAPVYASSRNLPVLSLAAWLICCNLIHGINAIVWAGNSIDHIPAWCDIVTRVLLAAQLALPGSALALVMKLRRCALGRETTGKRSPVAMDVILCLALPIIYIITHVIVQPHRFDIAADFGCVASLYTSSVTIILIWIPPLLLCITTFVYTSLAIRARLESGLFFFSHMQDAPRMSMLAFIRSLVISVSITLISLSMTIFSMTAHLISVGGLQAWATDSWAQVHAEMSQIFVVPTSSRLTLKSIEADWWAIPAYTLVFVAMTGLAFVHPEGFTPYGRVQRWIHRTVLRRSPEDSFSQAKSFGGQTLCSSPSSPTSMYEMKAGWDDTWRPSAPAKVKLPPLVIPAAPSETTIAVAEAEQDDRFARSTMRYVESPTGREALGLPPIPPAIYEPGRRNDSVSPPVTPPRAGSPPKPSMTLQDGETAQARPDSMILSGAWPRPPSTIPASPRTPSPKTPLMVTPPSPLPPHSPSSTPRPPSIMSVTTSIASSTISLGGYAYEEPYVAPFQDRVSDAPGPGLAVPKHIRKIRSRDMLFPKSLSVSSRGRRNGSNGGVSEGIYMTVVKETE</sequence>
<dbReference type="GO" id="GO:0005886">
    <property type="term" value="C:plasma membrane"/>
    <property type="evidence" value="ECO:0007669"/>
    <property type="project" value="TreeGrafter"/>
</dbReference>
<comment type="similarity">
    <text evidence="2">Belongs to the G-protein coupled receptor 4 family.</text>
</comment>
<evidence type="ECO:0000256" key="1">
    <source>
        <dbReference type="ARBA" id="ARBA00004141"/>
    </source>
</evidence>
<feature type="chain" id="PRO_5012960297" evidence="12">
    <location>
        <begin position="25"/>
        <end position="582"/>
    </location>
</feature>
<gene>
    <name evidence="13" type="ORF">PYCCODRAFT_1434147</name>
</gene>
<evidence type="ECO:0000256" key="10">
    <source>
        <dbReference type="SAM" id="MobiDB-lite"/>
    </source>
</evidence>
<dbReference type="GO" id="GO:0004932">
    <property type="term" value="F:mating-type factor pheromone receptor activity"/>
    <property type="evidence" value="ECO:0007669"/>
    <property type="project" value="InterPro"/>
</dbReference>
<evidence type="ECO:0000256" key="2">
    <source>
        <dbReference type="ARBA" id="ARBA00011085"/>
    </source>
</evidence>
<feature type="compositionally biased region" description="Pro residues" evidence="10">
    <location>
        <begin position="418"/>
        <end position="430"/>
    </location>
</feature>
<feature type="region of interest" description="Disordered" evidence="10">
    <location>
        <begin position="390"/>
        <end position="496"/>
    </location>
</feature>
<evidence type="ECO:0000313" key="13">
    <source>
        <dbReference type="EMBL" id="OSD03760.1"/>
    </source>
</evidence>
<evidence type="ECO:0000256" key="12">
    <source>
        <dbReference type="SAM" id="SignalP"/>
    </source>
</evidence>
<feature type="compositionally biased region" description="Pro residues" evidence="10">
    <location>
        <begin position="454"/>
        <end position="493"/>
    </location>
</feature>